<feature type="compositionally biased region" description="Basic and acidic residues" evidence="2">
    <location>
        <begin position="63"/>
        <end position="73"/>
    </location>
</feature>
<feature type="region of interest" description="Disordered" evidence="2">
    <location>
        <begin position="1"/>
        <end position="36"/>
    </location>
</feature>
<evidence type="ECO:0000256" key="1">
    <source>
        <dbReference type="SAM" id="Coils"/>
    </source>
</evidence>
<dbReference type="VEuPathDB" id="CryptoDB:Cvel_3384"/>
<feature type="compositionally biased region" description="Acidic residues" evidence="2">
    <location>
        <begin position="368"/>
        <end position="378"/>
    </location>
</feature>
<dbReference type="AlphaFoldDB" id="A0A0G4FJ96"/>
<feature type="compositionally biased region" description="Polar residues" evidence="2">
    <location>
        <begin position="109"/>
        <end position="119"/>
    </location>
</feature>
<name>A0A0G4FJ96_9ALVE</name>
<feature type="compositionally biased region" description="Polar residues" evidence="2">
    <location>
        <begin position="171"/>
        <end position="186"/>
    </location>
</feature>
<feature type="compositionally biased region" description="Basic and acidic residues" evidence="2">
    <location>
        <begin position="318"/>
        <end position="359"/>
    </location>
</feature>
<accession>A0A0G4FJ96</accession>
<feature type="coiled-coil region" evidence="1">
    <location>
        <begin position="246"/>
        <end position="288"/>
    </location>
</feature>
<feature type="region of interest" description="Disordered" evidence="2">
    <location>
        <begin position="318"/>
        <end position="382"/>
    </location>
</feature>
<dbReference type="EMBL" id="CDMZ01000407">
    <property type="protein sequence ID" value="CEM13643.1"/>
    <property type="molecule type" value="Genomic_DNA"/>
</dbReference>
<keyword evidence="1" id="KW-0175">Coiled coil</keyword>
<proteinExistence type="predicted"/>
<organism evidence="3">
    <name type="scientific">Chromera velia CCMP2878</name>
    <dbReference type="NCBI Taxonomy" id="1169474"/>
    <lineage>
        <taxon>Eukaryota</taxon>
        <taxon>Sar</taxon>
        <taxon>Alveolata</taxon>
        <taxon>Colpodellida</taxon>
        <taxon>Chromeraceae</taxon>
        <taxon>Chromera</taxon>
    </lineage>
</organism>
<gene>
    <name evidence="3" type="ORF">Cvel_3384</name>
</gene>
<feature type="region of interest" description="Disordered" evidence="2">
    <location>
        <begin position="51"/>
        <end position="231"/>
    </location>
</feature>
<protein>
    <submittedName>
        <fullName evidence="3">Uncharacterized protein</fullName>
    </submittedName>
</protein>
<reference evidence="3" key="1">
    <citation type="submission" date="2014-11" db="EMBL/GenBank/DDBJ databases">
        <authorList>
            <person name="Otto D Thomas"/>
            <person name="Naeem Raeece"/>
        </authorList>
    </citation>
    <scope>NUCLEOTIDE SEQUENCE</scope>
</reference>
<evidence type="ECO:0000256" key="2">
    <source>
        <dbReference type="SAM" id="MobiDB-lite"/>
    </source>
</evidence>
<feature type="region of interest" description="Disordered" evidence="2">
    <location>
        <begin position="406"/>
        <end position="444"/>
    </location>
</feature>
<evidence type="ECO:0000313" key="3">
    <source>
        <dbReference type="EMBL" id="CEM13643.1"/>
    </source>
</evidence>
<feature type="compositionally biased region" description="Low complexity" evidence="2">
    <location>
        <begin position="187"/>
        <end position="230"/>
    </location>
</feature>
<feature type="compositionally biased region" description="Basic residues" evidence="2">
    <location>
        <begin position="81"/>
        <end position="92"/>
    </location>
</feature>
<feature type="compositionally biased region" description="Polar residues" evidence="2">
    <location>
        <begin position="126"/>
        <end position="137"/>
    </location>
</feature>
<sequence length="464" mass="50239">MRMWIGPELPSTGTVSQPPAEGVSSSSPPPQSNSLARLQLRNEGRIAATAFVSRQQQNAERGAGQREGHEGTELKVPLWRSSHRRERLKRAKANSLQARERERERLSLTPPTATTQQNAEIVGSPAVSTATALSQTGEQERPPSPSSSPSSAMEESDVVILPSANERAASPMQTPQVPSMQAQAQSPPLTMPTTPNGMPPMQMQMQMQTPPQASASPSPAQPQQSVSGSPYDASIEAQLQMVSAALQQQQAQYSDLLAQQRALLQQRVQNGQLQMKQYENVIAQAQTAKKMQTDMGAGNENFSKGAAAVFLPGAQLKVEEEGDRERNSQEWGDRDRRLPWTAWDERELEKQREKEEDRGASPAAFTEDAGEGGEEDTPSLEPVTLSEVENSVGLAYSVPPTSKVVSVTVSREDQDPAAAEYTPDRLESERVGNGMPDEVSLGQEESIDAEARVEAIGAGLVKSK</sequence>